<reference evidence="2 3" key="1">
    <citation type="journal article" date="2018" name="Cell">
        <title>The Chara Genome: Secondary Complexity and Implications for Plant Terrestrialization.</title>
        <authorList>
            <person name="Nishiyama T."/>
            <person name="Sakayama H."/>
            <person name="Vries J.D."/>
            <person name="Buschmann H."/>
            <person name="Saint-Marcoux D."/>
            <person name="Ullrich K.K."/>
            <person name="Haas F.B."/>
            <person name="Vanderstraeten L."/>
            <person name="Becker D."/>
            <person name="Lang D."/>
            <person name="Vosolsobe S."/>
            <person name="Rombauts S."/>
            <person name="Wilhelmsson P.K.I."/>
            <person name="Janitza P."/>
            <person name="Kern R."/>
            <person name="Heyl A."/>
            <person name="Rumpler F."/>
            <person name="Villalobos L.I.A.C."/>
            <person name="Clay J.M."/>
            <person name="Skokan R."/>
            <person name="Toyoda A."/>
            <person name="Suzuki Y."/>
            <person name="Kagoshima H."/>
            <person name="Schijlen E."/>
            <person name="Tajeshwar N."/>
            <person name="Catarino B."/>
            <person name="Hetherington A.J."/>
            <person name="Saltykova A."/>
            <person name="Bonnot C."/>
            <person name="Breuninger H."/>
            <person name="Symeonidi A."/>
            <person name="Radhakrishnan G.V."/>
            <person name="Van Nieuwerburgh F."/>
            <person name="Deforce D."/>
            <person name="Chang C."/>
            <person name="Karol K.G."/>
            <person name="Hedrich R."/>
            <person name="Ulvskov P."/>
            <person name="Glockner G."/>
            <person name="Delwiche C.F."/>
            <person name="Petrasek J."/>
            <person name="Van de Peer Y."/>
            <person name="Friml J."/>
            <person name="Beilby M."/>
            <person name="Dolan L."/>
            <person name="Kohara Y."/>
            <person name="Sugano S."/>
            <person name="Fujiyama A."/>
            <person name="Delaux P.-M."/>
            <person name="Quint M."/>
            <person name="TheiBen G."/>
            <person name="Hagemann M."/>
            <person name="Harholt J."/>
            <person name="Dunand C."/>
            <person name="Zachgo S."/>
            <person name="Langdale J."/>
            <person name="Maumus F."/>
            <person name="Straeten D.V.D."/>
            <person name="Gould S.B."/>
            <person name="Rensing S.A."/>
        </authorList>
    </citation>
    <scope>NUCLEOTIDE SEQUENCE [LARGE SCALE GENOMIC DNA]</scope>
    <source>
        <strain evidence="2 3">S276</strain>
    </source>
</reference>
<evidence type="ECO:0000313" key="3">
    <source>
        <dbReference type="Proteomes" id="UP000265515"/>
    </source>
</evidence>
<name>A0A388K3V7_CHABU</name>
<accession>A0A388K3V7</accession>
<feature type="region of interest" description="Disordered" evidence="1">
    <location>
        <begin position="278"/>
        <end position="302"/>
    </location>
</feature>
<dbReference type="EMBL" id="BFEA01000054">
    <property type="protein sequence ID" value="GBG64740.1"/>
    <property type="molecule type" value="Genomic_DNA"/>
</dbReference>
<protein>
    <submittedName>
        <fullName evidence="2">Uncharacterized protein</fullName>
    </submittedName>
</protein>
<comment type="caution">
    <text evidence="2">The sequence shown here is derived from an EMBL/GenBank/DDBJ whole genome shotgun (WGS) entry which is preliminary data.</text>
</comment>
<evidence type="ECO:0000256" key="1">
    <source>
        <dbReference type="SAM" id="MobiDB-lite"/>
    </source>
</evidence>
<organism evidence="2 3">
    <name type="scientific">Chara braunii</name>
    <name type="common">Braun's stonewort</name>
    <dbReference type="NCBI Taxonomy" id="69332"/>
    <lineage>
        <taxon>Eukaryota</taxon>
        <taxon>Viridiplantae</taxon>
        <taxon>Streptophyta</taxon>
        <taxon>Charophyceae</taxon>
        <taxon>Charales</taxon>
        <taxon>Characeae</taxon>
        <taxon>Chara</taxon>
    </lineage>
</organism>
<sequence>MEAEDLEGGIRPHPPTNFWSMEDQVRQSIGQSYDKGVMQINPNFGEVVIDARGKRFKVNGSLDEIKEKWLKERTIIMPVVFQDNSRNLTRGVKEDLIRAYEDGWMARRLFSPEVRRGKVTFEGANVISYVAKSPEVVLWMVQKASTNLNLRGVDYPVIFNPWMTKVDLKELKLKEAETNFWIVALRVPLEGFYYLTSVVEGLIGGVKNMHPPEADRSRSKLMNVKFDMDPQARYRVENTLAVESLKGEIWKIEVATLYTDWYRTRRWYFHTEDNCPRAAQGERSTRQWSNSRLPQHNGPPSN</sequence>
<dbReference type="Gramene" id="GBG64740">
    <property type="protein sequence ID" value="GBG64740"/>
    <property type="gene ID" value="CBR_g46697"/>
</dbReference>
<evidence type="ECO:0000313" key="2">
    <source>
        <dbReference type="EMBL" id="GBG64740.1"/>
    </source>
</evidence>
<dbReference type="Proteomes" id="UP000265515">
    <property type="component" value="Unassembled WGS sequence"/>
</dbReference>
<dbReference type="AlphaFoldDB" id="A0A388K3V7"/>
<gene>
    <name evidence="2" type="ORF">CBR_g46697</name>
</gene>
<proteinExistence type="predicted"/>
<keyword evidence="3" id="KW-1185">Reference proteome</keyword>
<feature type="compositionally biased region" description="Polar residues" evidence="1">
    <location>
        <begin position="286"/>
        <end position="302"/>
    </location>
</feature>